<dbReference type="Proteomes" id="UP000647172">
    <property type="component" value="Unassembled WGS sequence"/>
</dbReference>
<keyword evidence="3" id="KW-1185">Reference proteome</keyword>
<dbReference type="AlphaFoldDB" id="A0A919JSD3"/>
<proteinExistence type="predicted"/>
<protein>
    <submittedName>
        <fullName evidence="2">Uncharacterized protein</fullName>
    </submittedName>
</protein>
<keyword evidence="1" id="KW-0472">Membrane</keyword>
<evidence type="ECO:0000256" key="1">
    <source>
        <dbReference type="SAM" id="Phobius"/>
    </source>
</evidence>
<name>A0A919JSD3_9ACTN</name>
<comment type="caution">
    <text evidence="2">The sequence shown here is derived from an EMBL/GenBank/DDBJ whole genome shotgun (WGS) entry which is preliminary data.</text>
</comment>
<dbReference type="EMBL" id="BOMQ01000101">
    <property type="protein sequence ID" value="GIE54391.1"/>
    <property type="molecule type" value="Genomic_DNA"/>
</dbReference>
<sequence>MMTTLIGSEGSVLWLVAVLLLLASGLAVALLLATRRGSAPMRAEHRTPEH</sequence>
<dbReference type="RefSeq" id="WP_203777155.1">
    <property type="nucleotide sequence ID" value="NZ_BAAAYJ010000084.1"/>
</dbReference>
<keyword evidence="1" id="KW-1133">Transmembrane helix</keyword>
<evidence type="ECO:0000313" key="3">
    <source>
        <dbReference type="Proteomes" id="UP000647172"/>
    </source>
</evidence>
<accession>A0A919JSD3</accession>
<keyword evidence="1" id="KW-0812">Transmembrane</keyword>
<gene>
    <name evidence="2" type="ORF">Ani05nite_79250</name>
</gene>
<evidence type="ECO:0000313" key="2">
    <source>
        <dbReference type="EMBL" id="GIE54391.1"/>
    </source>
</evidence>
<feature type="transmembrane region" description="Helical" evidence="1">
    <location>
        <begin position="12"/>
        <end position="33"/>
    </location>
</feature>
<reference evidence="2" key="1">
    <citation type="submission" date="2021-01" db="EMBL/GenBank/DDBJ databases">
        <title>Whole genome shotgun sequence of Actinoplanes nipponensis NBRC 14063.</title>
        <authorList>
            <person name="Komaki H."/>
            <person name="Tamura T."/>
        </authorList>
    </citation>
    <scope>NUCLEOTIDE SEQUENCE</scope>
    <source>
        <strain evidence="2">NBRC 14063</strain>
    </source>
</reference>
<organism evidence="2 3">
    <name type="scientific">Actinoplanes nipponensis</name>
    <dbReference type="NCBI Taxonomy" id="135950"/>
    <lineage>
        <taxon>Bacteria</taxon>
        <taxon>Bacillati</taxon>
        <taxon>Actinomycetota</taxon>
        <taxon>Actinomycetes</taxon>
        <taxon>Micromonosporales</taxon>
        <taxon>Micromonosporaceae</taxon>
        <taxon>Actinoplanes</taxon>
    </lineage>
</organism>